<dbReference type="Proteomes" id="UP000613580">
    <property type="component" value="Unassembled WGS sequence"/>
</dbReference>
<evidence type="ECO:0000313" key="2">
    <source>
        <dbReference type="Proteomes" id="UP000613580"/>
    </source>
</evidence>
<gene>
    <name evidence="1" type="ORF">HMN09_01138800</name>
</gene>
<dbReference type="EMBL" id="JACAZE010000019">
    <property type="protein sequence ID" value="KAF7294107.1"/>
    <property type="molecule type" value="Genomic_DNA"/>
</dbReference>
<keyword evidence="2" id="KW-1185">Reference proteome</keyword>
<name>A0A8H6VU69_MYCCL</name>
<comment type="caution">
    <text evidence="1">The sequence shown here is derived from an EMBL/GenBank/DDBJ whole genome shotgun (WGS) entry which is preliminary data.</text>
</comment>
<protein>
    <submittedName>
        <fullName evidence="1">Uncharacterized protein</fullName>
    </submittedName>
</protein>
<sequence>MFADCRTTWTAEDVCEILYGQPLPLRCHRREQDSAPVLAGAALRKPRSDGDVWDVCGVEWSGKGENRNVVPDAEVGVRRDRGRDACVQRDGGFAEGTRHSVGSNWDEDVRSVASGGPRLRTSIPRRLHRPPVDDFSCIPPTDIVFVLCELKRGAGSIRTKKPGPSLDGEEKEHFVFVLLPPRVPLAGEMAYNSQLDCRSGLLLKNITVLLIVAPTLS</sequence>
<proteinExistence type="predicted"/>
<reference evidence="1" key="1">
    <citation type="submission" date="2020-05" db="EMBL/GenBank/DDBJ databases">
        <title>Mycena genomes resolve the evolution of fungal bioluminescence.</title>
        <authorList>
            <person name="Tsai I.J."/>
        </authorList>
    </citation>
    <scope>NUCLEOTIDE SEQUENCE</scope>
    <source>
        <strain evidence="1">110903Hualien_Pintung</strain>
    </source>
</reference>
<evidence type="ECO:0000313" key="1">
    <source>
        <dbReference type="EMBL" id="KAF7294107.1"/>
    </source>
</evidence>
<accession>A0A8H6VU69</accession>
<dbReference type="AlphaFoldDB" id="A0A8H6VU69"/>
<organism evidence="1 2">
    <name type="scientific">Mycena chlorophos</name>
    <name type="common">Agaric fungus</name>
    <name type="synonym">Agaricus chlorophos</name>
    <dbReference type="NCBI Taxonomy" id="658473"/>
    <lineage>
        <taxon>Eukaryota</taxon>
        <taxon>Fungi</taxon>
        <taxon>Dikarya</taxon>
        <taxon>Basidiomycota</taxon>
        <taxon>Agaricomycotina</taxon>
        <taxon>Agaricomycetes</taxon>
        <taxon>Agaricomycetidae</taxon>
        <taxon>Agaricales</taxon>
        <taxon>Marasmiineae</taxon>
        <taxon>Mycenaceae</taxon>
        <taxon>Mycena</taxon>
    </lineage>
</organism>